<keyword evidence="9" id="KW-0067">ATP-binding</keyword>
<keyword evidence="12" id="KW-0829">Tyrosine-protein kinase</keyword>
<evidence type="ECO:0000256" key="5">
    <source>
        <dbReference type="ARBA" id="ARBA00022679"/>
    </source>
</evidence>
<dbReference type="PANTHER" id="PTHR32309">
    <property type="entry name" value="TYROSINE-PROTEIN KINASE"/>
    <property type="match status" value="1"/>
</dbReference>
<feature type="transmembrane region" description="Helical" evidence="15">
    <location>
        <begin position="30"/>
        <end position="49"/>
    </location>
</feature>
<dbReference type="GO" id="GO:0042802">
    <property type="term" value="F:identical protein binding"/>
    <property type="evidence" value="ECO:0007669"/>
    <property type="project" value="UniProtKB-ARBA"/>
</dbReference>
<dbReference type="SUPFAM" id="SSF52540">
    <property type="entry name" value="P-loop containing nucleoside triphosphate hydrolases"/>
    <property type="match status" value="1"/>
</dbReference>
<dbReference type="Pfam" id="PF13614">
    <property type="entry name" value="AAA_31"/>
    <property type="match status" value="1"/>
</dbReference>
<dbReference type="Pfam" id="PF13807">
    <property type="entry name" value="GNVR"/>
    <property type="match status" value="1"/>
</dbReference>
<comment type="similarity">
    <text evidence="2">Belongs to the etk/wzc family.</text>
</comment>
<organism evidence="19 20">
    <name type="scientific">Marinobacter lutaoensis</name>
    <dbReference type="NCBI Taxonomy" id="135739"/>
    <lineage>
        <taxon>Bacteria</taxon>
        <taxon>Pseudomonadati</taxon>
        <taxon>Pseudomonadota</taxon>
        <taxon>Gammaproteobacteria</taxon>
        <taxon>Pseudomonadales</taxon>
        <taxon>Marinobacteraceae</taxon>
        <taxon>Marinobacter</taxon>
    </lineage>
</organism>
<feature type="transmembrane region" description="Helical" evidence="15">
    <location>
        <begin position="440"/>
        <end position="464"/>
    </location>
</feature>
<dbReference type="GO" id="GO:0005886">
    <property type="term" value="C:plasma membrane"/>
    <property type="evidence" value="ECO:0007669"/>
    <property type="project" value="UniProtKB-SubCell"/>
</dbReference>
<accession>A0A1V2DWM4</accession>
<keyword evidence="6 15" id="KW-0812">Transmembrane</keyword>
<evidence type="ECO:0000256" key="11">
    <source>
        <dbReference type="ARBA" id="ARBA00023136"/>
    </source>
</evidence>
<evidence type="ECO:0000256" key="13">
    <source>
        <dbReference type="ARBA" id="ARBA00053015"/>
    </source>
</evidence>
<dbReference type="STRING" id="135739.BTO32_00810"/>
<keyword evidence="8 19" id="KW-0418">Kinase</keyword>
<dbReference type="InterPro" id="IPR003856">
    <property type="entry name" value="LPS_length_determ_N"/>
</dbReference>
<evidence type="ECO:0000256" key="8">
    <source>
        <dbReference type="ARBA" id="ARBA00022777"/>
    </source>
</evidence>
<dbReference type="Pfam" id="PF02706">
    <property type="entry name" value="Wzz"/>
    <property type="match status" value="1"/>
</dbReference>
<dbReference type="InterPro" id="IPR005702">
    <property type="entry name" value="Wzc-like_C"/>
</dbReference>
<evidence type="ECO:0000256" key="10">
    <source>
        <dbReference type="ARBA" id="ARBA00022989"/>
    </source>
</evidence>
<keyword evidence="20" id="KW-1185">Reference proteome</keyword>
<keyword evidence="3" id="KW-1003">Cell membrane</keyword>
<sequence length="737" mass="81305">MTDTPKTPQRTDEDEIDLLALLGTLWDGRWRIAALTLVFTMIGIIYALLATPVYRATSLVQVEEKSGSLPGMEDLSSLLGSSSTATTEIQLIKSRAVLGQVVDDLHLDIVVEPNYFPVIGKAVARRFVGSEGELAEPLFGERFAWGGEDLSISRMAVPDVELGEPLVLEATEEGWRLYNSQAEPVLEGVVGQPSEAGDYALMVQALTARPGTTFEVTKRRRYSAIAELQEDISASEQGKDSGIIALSYENEDYRLAEQVLDEVGNNYVRQNVERNSAEAAKSLEFLRNKLPEVKRELEAAEEQLNEYQIRAETIDISAEGEAILDQVVELEKQISQLEIQRAEIEQRFRPTHPRYKAWLSQMQELKQRREELDKRIGGLPETQQELIRLRRDVEVGNETYLQMLSNIQQLDIARAGTVGNVRVVDAAAVNVEEPVRPKKALVVAVAFLLGAFIGVGVVLIRAALNRGVENPEQIEALGLPVYAGIPLSETQPELGRGGKHGRRSSAHQTNLLAVENPADLAVEALRSLRTSLHFGMMDAKNNILMISGPSPGVGKTFVSTNLAAIMALADQRVLLIDADMRKGFCHEIFNTSNDRGLSDVLSGQCSAEEAIHCSDMAGFLSFMPRGTVPPNPSELLMGQRFDELVQKLSPQYDLIIIDTPPILAVTDAAIVGRHAGTTMLVVRFGTNPVKEVDLTRQRFEQNGVFVKGVIFNAVTQKNSAQRYGYYSYEYRSVNNSS</sequence>
<dbReference type="EMBL" id="MSCW01000001">
    <property type="protein sequence ID" value="ONF45052.1"/>
    <property type="molecule type" value="Genomic_DNA"/>
</dbReference>
<dbReference type="InterPro" id="IPR032807">
    <property type="entry name" value="GNVR"/>
</dbReference>
<evidence type="ECO:0000256" key="2">
    <source>
        <dbReference type="ARBA" id="ARBA00008883"/>
    </source>
</evidence>
<evidence type="ECO:0000313" key="20">
    <source>
        <dbReference type="Proteomes" id="UP000189339"/>
    </source>
</evidence>
<evidence type="ECO:0000313" key="19">
    <source>
        <dbReference type="EMBL" id="ONF45052.1"/>
    </source>
</evidence>
<keyword evidence="10 15" id="KW-1133">Transmembrane helix</keyword>
<feature type="domain" description="AAA" evidence="17">
    <location>
        <begin position="550"/>
        <end position="666"/>
    </location>
</feature>
<dbReference type="Pfam" id="PF23607">
    <property type="entry name" value="WZC_N"/>
    <property type="match status" value="1"/>
</dbReference>
<feature type="domain" description="Polysaccharide chain length determinant N-terminal" evidence="16">
    <location>
        <begin position="14"/>
        <end position="105"/>
    </location>
</feature>
<comment type="subcellular location">
    <subcellularLocation>
        <location evidence="1">Cell inner membrane</location>
        <topology evidence="1">Multi-pass membrane protein</topology>
    </subcellularLocation>
</comment>
<keyword evidence="11 15" id="KW-0472">Membrane</keyword>
<proteinExistence type="inferred from homology"/>
<evidence type="ECO:0000256" key="9">
    <source>
        <dbReference type="ARBA" id="ARBA00022840"/>
    </source>
</evidence>
<keyword evidence="7" id="KW-0547">Nucleotide-binding</keyword>
<evidence type="ECO:0000256" key="6">
    <source>
        <dbReference type="ARBA" id="ARBA00022692"/>
    </source>
</evidence>
<gene>
    <name evidence="19" type="ORF">BTO32_00810</name>
</gene>
<dbReference type="InterPro" id="IPR027417">
    <property type="entry name" value="P-loop_NTPase"/>
</dbReference>
<evidence type="ECO:0000259" key="16">
    <source>
        <dbReference type="Pfam" id="PF02706"/>
    </source>
</evidence>
<keyword evidence="5" id="KW-0808">Transferase</keyword>
<evidence type="ECO:0000256" key="3">
    <source>
        <dbReference type="ARBA" id="ARBA00022475"/>
    </source>
</evidence>
<feature type="domain" description="Tyrosine-protein kinase G-rich" evidence="18">
    <location>
        <begin position="381"/>
        <end position="463"/>
    </location>
</feature>
<comment type="catalytic activity">
    <reaction evidence="13">
        <text>L-tyrosyl-[protein] + ATP = O-phospho-L-tyrosyl-[protein] + ADP + H(+)</text>
        <dbReference type="Rhea" id="RHEA:10596"/>
        <dbReference type="Rhea" id="RHEA-COMP:10136"/>
        <dbReference type="Rhea" id="RHEA-COMP:20101"/>
        <dbReference type="ChEBI" id="CHEBI:15378"/>
        <dbReference type="ChEBI" id="CHEBI:30616"/>
        <dbReference type="ChEBI" id="CHEBI:46858"/>
        <dbReference type="ChEBI" id="CHEBI:61978"/>
        <dbReference type="ChEBI" id="CHEBI:456216"/>
    </reaction>
</comment>
<dbReference type="NCBIfam" id="TIGR01007">
    <property type="entry name" value="eps_fam"/>
    <property type="match status" value="1"/>
</dbReference>
<dbReference type="InterPro" id="IPR050445">
    <property type="entry name" value="Bact_polysacc_biosynth/exp"/>
</dbReference>
<evidence type="ECO:0000256" key="15">
    <source>
        <dbReference type="SAM" id="Phobius"/>
    </source>
</evidence>
<keyword evidence="4" id="KW-0997">Cell inner membrane</keyword>
<dbReference type="InterPro" id="IPR025669">
    <property type="entry name" value="AAA_dom"/>
</dbReference>
<dbReference type="FunFam" id="3.40.50.300:FF:000527">
    <property type="entry name" value="Tyrosine-protein kinase etk"/>
    <property type="match status" value="1"/>
</dbReference>
<evidence type="ECO:0000259" key="17">
    <source>
        <dbReference type="Pfam" id="PF13614"/>
    </source>
</evidence>
<evidence type="ECO:0000256" key="12">
    <source>
        <dbReference type="ARBA" id="ARBA00023137"/>
    </source>
</evidence>
<name>A0A1V2DWM4_9GAMM</name>
<dbReference type="AlphaFoldDB" id="A0A1V2DWM4"/>
<keyword evidence="14" id="KW-0175">Coiled coil</keyword>
<evidence type="ECO:0000256" key="4">
    <source>
        <dbReference type="ARBA" id="ARBA00022519"/>
    </source>
</evidence>
<reference evidence="19 20" key="1">
    <citation type="submission" date="2016-12" db="EMBL/GenBank/DDBJ databases">
        <title>Marinobacter lutaoensis whole genome sequencing.</title>
        <authorList>
            <person name="Verma A."/>
            <person name="Krishnamurthi S."/>
        </authorList>
    </citation>
    <scope>NUCLEOTIDE SEQUENCE [LARGE SCALE GENOMIC DNA]</scope>
    <source>
        <strain evidence="19 20">T5054</strain>
    </source>
</reference>
<dbReference type="Proteomes" id="UP000189339">
    <property type="component" value="Unassembled WGS sequence"/>
</dbReference>
<dbReference type="GO" id="GO:0005524">
    <property type="term" value="F:ATP binding"/>
    <property type="evidence" value="ECO:0007669"/>
    <property type="project" value="UniProtKB-KW"/>
</dbReference>
<dbReference type="Gene3D" id="3.40.50.300">
    <property type="entry name" value="P-loop containing nucleotide triphosphate hydrolases"/>
    <property type="match status" value="1"/>
</dbReference>
<dbReference type="CDD" id="cd05387">
    <property type="entry name" value="BY-kinase"/>
    <property type="match status" value="1"/>
</dbReference>
<evidence type="ECO:0000256" key="1">
    <source>
        <dbReference type="ARBA" id="ARBA00004429"/>
    </source>
</evidence>
<protein>
    <submittedName>
        <fullName evidence="19">Tyrosine-protein kinase</fullName>
    </submittedName>
</protein>
<dbReference type="OrthoDB" id="9775724at2"/>
<dbReference type="PANTHER" id="PTHR32309:SF32">
    <property type="entry name" value="TYROSINE-PROTEIN KINASE ETK-RELATED"/>
    <property type="match status" value="1"/>
</dbReference>
<dbReference type="RefSeq" id="WP_076722547.1">
    <property type="nucleotide sequence ID" value="NZ_MSCW01000001.1"/>
</dbReference>
<dbReference type="GO" id="GO:0004713">
    <property type="term" value="F:protein tyrosine kinase activity"/>
    <property type="evidence" value="ECO:0007669"/>
    <property type="project" value="UniProtKB-KW"/>
</dbReference>
<evidence type="ECO:0000256" key="7">
    <source>
        <dbReference type="ARBA" id="ARBA00022741"/>
    </source>
</evidence>
<evidence type="ECO:0000259" key="18">
    <source>
        <dbReference type="Pfam" id="PF13807"/>
    </source>
</evidence>
<comment type="caution">
    <text evidence="19">The sequence shown here is derived from an EMBL/GenBank/DDBJ whole genome shotgun (WGS) entry which is preliminary data.</text>
</comment>
<evidence type="ECO:0000256" key="14">
    <source>
        <dbReference type="SAM" id="Coils"/>
    </source>
</evidence>
<feature type="coiled-coil region" evidence="14">
    <location>
        <begin position="269"/>
        <end position="375"/>
    </location>
</feature>